<organism evidence="2">
    <name type="scientific">Microcystis aeruginosa (strain PCC 7806)</name>
    <dbReference type="NCBI Taxonomy" id="267872"/>
    <lineage>
        <taxon>Bacteria</taxon>
        <taxon>Bacillati</taxon>
        <taxon>Cyanobacteriota</taxon>
        <taxon>Cyanophyceae</taxon>
        <taxon>Oscillatoriophycideae</taxon>
        <taxon>Chroococcales</taxon>
        <taxon>Microcystaceae</taxon>
        <taxon>Microcystis</taxon>
    </lineage>
</organism>
<dbReference type="PANTHER" id="PTHR34614">
    <property type="match status" value="1"/>
</dbReference>
<accession>A8YGW1</accession>
<dbReference type="Pfam" id="PF14104">
    <property type="entry name" value="DUF4277"/>
    <property type="match status" value="1"/>
</dbReference>
<gene>
    <name evidence="2" type="ORF">IPF_4049</name>
</gene>
<evidence type="ECO:0000259" key="1">
    <source>
        <dbReference type="Pfam" id="PF14104"/>
    </source>
</evidence>
<proteinExistence type="predicted"/>
<sequence length="127" mass="14174">MRRVDCSTRNQSTEIEVKNLDHLGLVAGIIDEIGIVEIINEQVSIERGEIVTAGQVVKAIILNGLGFVSRALYLFPQFFEDKATEHRYARSFYIFPFNCTDRIILLQSSESSPTPMKVTIPDANSVG</sequence>
<evidence type="ECO:0000313" key="2">
    <source>
        <dbReference type="EMBL" id="CAO87364.1"/>
    </source>
</evidence>
<feature type="domain" description="DUF4277" evidence="1">
    <location>
        <begin position="16"/>
        <end position="86"/>
    </location>
</feature>
<dbReference type="EMBL" id="AM778941">
    <property type="protein sequence ID" value="CAO87364.1"/>
    <property type="molecule type" value="Genomic_DNA"/>
</dbReference>
<dbReference type="AlphaFoldDB" id="A8YGW1"/>
<reference evidence="2" key="1">
    <citation type="submission" date="2007-08" db="EMBL/GenBank/DDBJ databases">
        <authorList>
            <person name="Frangeul L."/>
        </authorList>
    </citation>
    <scope>NUCLEOTIDE SEQUENCE</scope>
    <source>
        <strain evidence="2">PCC 7806</strain>
    </source>
</reference>
<name>A8YGW1_MICA7</name>
<dbReference type="InterPro" id="IPR025457">
    <property type="entry name" value="DUF4277"/>
</dbReference>
<protein>
    <submittedName>
        <fullName evidence="2">Similarity with the tr|Q7NID4|Q7NID4</fullName>
    </submittedName>
</protein>
<dbReference type="PANTHER" id="PTHR34614:SF2">
    <property type="entry name" value="TRANSPOSASE IS4-LIKE DOMAIN-CONTAINING PROTEIN"/>
    <property type="match status" value="1"/>
</dbReference>